<sequence length="137" mass="15060">MLARKSVILAVGIVIVRLVFGLTFLFVNESAGEEFTSSSGQVSNERAASGNWSDEFCLPDDVDTLSQTLSPVIYTVIGGTGMLGVILLTYACYRCHNRSLRVQHARYLATLPSPPQFPVGAAYIYRDDLRMILVNQN</sequence>
<organism evidence="2 3">
    <name type="scientific">Pocillopora damicornis</name>
    <name type="common">Cauliflower coral</name>
    <name type="synonym">Millepora damicornis</name>
    <dbReference type="NCBI Taxonomy" id="46731"/>
    <lineage>
        <taxon>Eukaryota</taxon>
        <taxon>Metazoa</taxon>
        <taxon>Cnidaria</taxon>
        <taxon>Anthozoa</taxon>
        <taxon>Hexacorallia</taxon>
        <taxon>Scleractinia</taxon>
        <taxon>Astrocoeniina</taxon>
        <taxon>Pocilloporidae</taxon>
        <taxon>Pocillopora</taxon>
    </lineage>
</organism>
<dbReference type="Proteomes" id="UP000275408">
    <property type="component" value="Unassembled WGS sequence"/>
</dbReference>
<gene>
    <name evidence="2" type="ORF">pdam_00003439</name>
</gene>
<accession>A0A3M6V4M5</accession>
<keyword evidence="1" id="KW-0812">Transmembrane</keyword>
<protein>
    <submittedName>
        <fullName evidence="2">Uncharacterized protein</fullName>
    </submittedName>
</protein>
<feature type="non-terminal residue" evidence="2">
    <location>
        <position position="137"/>
    </location>
</feature>
<dbReference type="EMBL" id="RCHS01000098">
    <property type="protein sequence ID" value="RMX60923.1"/>
    <property type="molecule type" value="Genomic_DNA"/>
</dbReference>
<dbReference type="OrthoDB" id="10364553at2759"/>
<evidence type="ECO:0000313" key="3">
    <source>
        <dbReference type="Proteomes" id="UP000275408"/>
    </source>
</evidence>
<comment type="caution">
    <text evidence="2">The sequence shown here is derived from an EMBL/GenBank/DDBJ whole genome shotgun (WGS) entry which is preliminary data.</text>
</comment>
<proteinExistence type="predicted"/>
<feature type="transmembrane region" description="Helical" evidence="1">
    <location>
        <begin position="72"/>
        <end position="93"/>
    </location>
</feature>
<evidence type="ECO:0000256" key="1">
    <source>
        <dbReference type="SAM" id="Phobius"/>
    </source>
</evidence>
<dbReference type="AlphaFoldDB" id="A0A3M6V4M5"/>
<name>A0A3M6V4M5_POCDA</name>
<evidence type="ECO:0000313" key="2">
    <source>
        <dbReference type="EMBL" id="RMX60923.1"/>
    </source>
</evidence>
<reference evidence="2 3" key="1">
    <citation type="journal article" date="2018" name="Sci. Rep.">
        <title>Comparative analysis of the Pocillopora damicornis genome highlights role of immune system in coral evolution.</title>
        <authorList>
            <person name="Cunning R."/>
            <person name="Bay R.A."/>
            <person name="Gillette P."/>
            <person name="Baker A.C."/>
            <person name="Traylor-Knowles N."/>
        </authorList>
    </citation>
    <scope>NUCLEOTIDE SEQUENCE [LARGE SCALE GENOMIC DNA]</scope>
    <source>
        <strain evidence="2">RSMAS</strain>
        <tissue evidence="2">Whole animal</tissue>
    </source>
</reference>
<keyword evidence="1" id="KW-0472">Membrane</keyword>
<feature type="transmembrane region" description="Helical" evidence="1">
    <location>
        <begin position="7"/>
        <end position="27"/>
    </location>
</feature>
<keyword evidence="1" id="KW-1133">Transmembrane helix</keyword>
<keyword evidence="3" id="KW-1185">Reference proteome</keyword>